<feature type="compositionally biased region" description="Low complexity" evidence="2">
    <location>
        <begin position="106"/>
        <end position="122"/>
    </location>
</feature>
<feature type="compositionally biased region" description="Low complexity" evidence="2">
    <location>
        <begin position="346"/>
        <end position="361"/>
    </location>
</feature>
<comment type="caution">
    <text evidence="4">The sequence shown here is derived from an EMBL/GenBank/DDBJ whole genome shotgun (WGS) entry which is preliminary data.</text>
</comment>
<feature type="compositionally biased region" description="Low complexity" evidence="2">
    <location>
        <begin position="313"/>
        <end position="322"/>
    </location>
</feature>
<sequence length="415" mass="43322">MGSYTFKWEHPADEAFVTGTFDEWRKTVKLDKEGGIFEKTIELPDAPDKIYFKFVVDGSWTINQSAPHEPDKDGNVNNYLCQSDLVSSATTVAMAKKNNNKKKQQQQKQQAAAAVAATTAAAETPLRSDTATPSDVPGGFPVTPANEEDKTVSVNPLPAAAGAVNPISLKPGEKVPKSVTAQDVKEHVKLDKESYEKSDALPAAVQAELPPVSKNMIPESSLPMGNGNDVTINSVGAGATTAALAGKVPLEPKVPAVVKESQEKAGFPPEASAVAAEVQDKAMVEEELKYKVKEVPATSVGVSADKTDKVAAAADAAGNKVSDATEKTKEKALEKVSPEAKESVAKAEAAVANGADAAAAEPTKNGTAVPAADSAESKAAESASKSASSINTDKKKKGRLSSLISKLKEKLSDKK</sequence>
<evidence type="ECO:0000313" key="4">
    <source>
        <dbReference type="EMBL" id="KYK58028.1"/>
    </source>
</evidence>
<dbReference type="GO" id="GO:0031588">
    <property type="term" value="C:nucleotide-activated protein kinase complex"/>
    <property type="evidence" value="ECO:0007669"/>
    <property type="project" value="TreeGrafter"/>
</dbReference>
<dbReference type="GO" id="GO:0007165">
    <property type="term" value="P:signal transduction"/>
    <property type="evidence" value="ECO:0007669"/>
    <property type="project" value="TreeGrafter"/>
</dbReference>
<dbReference type="SUPFAM" id="SSF81296">
    <property type="entry name" value="E set domains"/>
    <property type="match status" value="1"/>
</dbReference>
<dbReference type="InterPro" id="IPR013783">
    <property type="entry name" value="Ig-like_fold"/>
</dbReference>
<dbReference type="GO" id="GO:0019901">
    <property type="term" value="F:protein kinase binding"/>
    <property type="evidence" value="ECO:0007669"/>
    <property type="project" value="TreeGrafter"/>
</dbReference>
<dbReference type="PANTHER" id="PTHR10343:SF81">
    <property type="entry name" value="CRUCIFORM DNA-RECOGNIZING PROTEIN 1-RELATED"/>
    <property type="match status" value="1"/>
</dbReference>
<dbReference type="RefSeq" id="XP_040657380.1">
    <property type="nucleotide sequence ID" value="XM_040802347.1"/>
</dbReference>
<evidence type="ECO:0000313" key="5">
    <source>
        <dbReference type="Proteomes" id="UP000076580"/>
    </source>
</evidence>
<dbReference type="GO" id="GO:0005737">
    <property type="term" value="C:cytoplasm"/>
    <property type="evidence" value="ECO:0007669"/>
    <property type="project" value="TreeGrafter"/>
</dbReference>
<feature type="region of interest" description="Disordered" evidence="2">
    <location>
        <begin position="98"/>
        <end position="150"/>
    </location>
</feature>
<dbReference type="EMBL" id="LAYC01000002">
    <property type="protein sequence ID" value="KYK58028.1"/>
    <property type="molecule type" value="Genomic_DNA"/>
</dbReference>
<name>A0A151GLR5_DRECN</name>
<dbReference type="PANTHER" id="PTHR10343">
    <property type="entry name" value="5'-AMP-ACTIVATED PROTEIN KINASE , BETA SUBUNIT"/>
    <property type="match status" value="1"/>
</dbReference>
<dbReference type="Pfam" id="PF16561">
    <property type="entry name" value="AMPK1_CBM"/>
    <property type="match status" value="1"/>
</dbReference>
<dbReference type="GO" id="GO:0005634">
    <property type="term" value="C:nucleus"/>
    <property type="evidence" value="ECO:0007669"/>
    <property type="project" value="TreeGrafter"/>
</dbReference>
<dbReference type="InterPro" id="IPR050827">
    <property type="entry name" value="CRP1_MDG1_kinase"/>
</dbReference>
<dbReference type="Proteomes" id="UP000076580">
    <property type="component" value="Chromosome 02"/>
</dbReference>
<evidence type="ECO:0000259" key="3">
    <source>
        <dbReference type="Pfam" id="PF16561"/>
    </source>
</evidence>
<dbReference type="InParanoid" id="A0A151GLR5"/>
<dbReference type="STRING" id="98403.A0A151GLR5"/>
<feature type="compositionally biased region" description="Low complexity" evidence="2">
    <location>
        <begin position="380"/>
        <end position="389"/>
    </location>
</feature>
<reference evidence="4 5" key="1">
    <citation type="journal article" date="2016" name="Sci. Rep.">
        <title>Insights into Adaptations to a Near-Obligate Nematode Endoparasitic Lifestyle from the Finished Genome of Drechmeria coniospora.</title>
        <authorList>
            <person name="Zhang L."/>
            <person name="Zhou Z."/>
            <person name="Guo Q."/>
            <person name="Fokkens L."/>
            <person name="Miskei M."/>
            <person name="Pocsi I."/>
            <person name="Zhang W."/>
            <person name="Chen M."/>
            <person name="Wang L."/>
            <person name="Sun Y."/>
            <person name="Donzelli B.G."/>
            <person name="Gibson D.M."/>
            <person name="Nelson D.R."/>
            <person name="Luo J.G."/>
            <person name="Rep M."/>
            <person name="Liu H."/>
            <person name="Yang S."/>
            <person name="Wang J."/>
            <person name="Krasnoff S.B."/>
            <person name="Xu Y."/>
            <person name="Molnar I."/>
            <person name="Lin M."/>
        </authorList>
    </citation>
    <scope>NUCLEOTIDE SEQUENCE [LARGE SCALE GENOMIC DNA]</scope>
    <source>
        <strain evidence="4 5">ARSEF 6962</strain>
    </source>
</reference>
<proteinExistence type="inferred from homology"/>
<feature type="region of interest" description="Disordered" evidence="2">
    <location>
        <begin position="313"/>
        <end position="415"/>
    </location>
</feature>
<accession>A0A151GLR5</accession>
<evidence type="ECO:0000256" key="2">
    <source>
        <dbReference type="SAM" id="MobiDB-lite"/>
    </source>
</evidence>
<keyword evidence="5" id="KW-1185">Reference proteome</keyword>
<dbReference type="InterPro" id="IPR032640">
    <property type="entry name" value="AMPK1_CBM"/>
</dbReference>
<feature type="domain" description="AMP-activated protein kinase glycogen-binding" evidence="3">
    <location>
        <begin position="4"/>
        <end position="80"/>
    </location>
</feature>
<dbReference type="GeneID" id="63717684"/>
<dbReference type="CDD" id="cd02859">
    <property type="entry name" value="E_set_AMPKbeta_like_N"/>
    <property type="match status" value="1"/>
</dbReference>
<organism evidence="4 5">
    <name type="scientific">Drechmeria coniospora</name>
    <name type="common">Nematophagous fungus</name>
    <name type="synonym">Meria coniospora</name>
    <dbReference type="NCBI Taxonomy" id="98403"/>
    <lineage>
        <taxon>Eukaryota</taxon>
        <taxon>Fungi</taxon>
        <taxon>Dikarya</taxon>
        <taxon>Ascomycota</taxon>
        <taxon>Pezizomycotina</taxon>
        <taxon>Sordariomycetes</taxon>
        <taxon>Hypocreomycetidae</taxon>
        <taxon>Hypocreales</taxon>
        <taxon>Ophiocordycipitaceae</taxon>
        <taxon>Drechmeria</taxon>
    </lineage>
</organism>
<evidence type="ECO:0000256" key="1">
    <source>
        <dbReference type="ARBA" id="ARBA00038216"/>
    </source>
</evidence>
<dbReference type="Gene3D" id="2.60.40.10">
    <property type="entry name" value="Immunoglobulins"/>
    <property type="match status" value="1"/>
</dbReference>
<protein>
    <recommendedName>
        <fullName evidence="3">AMP-activated protein kinase glycogen-binding domain-containing protein</fullName>
    </recommendedName>
</protein>
<gene>
    <name evidence="4" type="ORF">DCS_05041</name>
</gene>
<feature type="compositionally biased region" description="Basic and acidic residues" evidence="2">
    <location>
        <begin position="406"/>
        <end position="415"/>
    </location>
</feature>
<comment type="similarity">
    <text evidence="1">Belongs to the CRP1/MDG1 family.</text>
</comment>
<feature type="compositionally biased region" description="Basic and acidic residues" evidence="2">
    <location>
        <begin position="323"/>
        <end position="345"/>
    </location>
</feature>
<dbReference type="InterPro" id="IPR014756">
    <property type="entry name" value="Ig_E-set"/>
</dbReference>
<dbReference type="AlphaFoldDB" id="A0A151GLR5"/>